<dbReference type="Pfam" id="PF10625">
    <property type="entry name" value="UspB"/>
    <property type="match status" value="1"/>
</dbReference>
<keyword evidence="7 9" id="KW-1133">Transmembrane helix</keyword>
<feature type="transmembrane region" description="Helical" evidence="9">
    <location>
        <begin position="6"/>
        <end position="30"/>
    </location>
</feature>
<evidence type="ECO:0000256" key="6">
    <source>
        <dbReference type="ARBA" id="ARBA00022692"/>
    </source>
</evidence>
<dbReference type="NCBIfam" id="NF003435">
    <property type="entry name" value="PRK04960.1"/>
    <property type="match status" value="1"/>
</dbReference>
<sequence length="109" mass="12388">MFNIIAFFWAVSLVGIVNVIRCLSSLRVLLSILRQSDPMLYQSVDGNGFFTTHGQFNKHIRLVHYINSQGYLTHHDTNVIFICERLRKQFLLTGMLCGAVVLCLIAMAI</sequence>
<dbReference type="HOGENOM" id="CLU_151816_0_0_6"/>
<evidence type="ECO:0000313" key="10">
    <source>
        <dbReference type="EMBL" id="CDH01329.1"/>
    </source>
</evidence>
<dbReference type="AlphaFoldDB" id="A0A077NRX2"/>
<feature type="transmembrane region" description="Helical" evidence="9">
    <location>
        <begin position="90"/>
        <end position="108"/>
    </location>
</feature>
<protein>
    <recommendedName>
        <fullName evidence="3">Universal stress protein B</fullName>
    </recommendedName>
</protein>
<evidence type="ECO:0000256" key="2">
    <source>
        <dbReference type="ARBA" id="ARBA00009803"/>
    </source>
</evidence>
<keyword evidence="8 9" id="KW-0472">Membrane</keyword>
<dbReference type="EMBL" id="CBSV010000119">
    <property type="protein sequence ID" value="CDH01329.1"/>
    <property type="molecule type" value="Genomic_DNA"/>
</dbReference>
<keyword evidence="4" id="KW-1003">Cell membrane</keyword>
<keyword evidence="5" id="KW-0997">Cell inner membrane</keyword>
<reference evidence="10" key="1">
    <citation type="submission" date="2013-07" db="EMBL/GenBank/DDBJ databases">
        <title>Sub-species coevolution in mutualistic symbiosis.</title>
        <authorList>
            <person name="Murfin K."/>
            <person name="Klassen J."/>
            <person name="Lee M."/>
            <person name="Forst S."/>
            <person name="Stock P."/>
            <person name="Goodrich-Blair H."/>
        </authorList>
    </citation>
    <scope>NUCLEOTIDE SEQUENCE [LARGE SCALE GENOMIC DNA]</scope>
    <source>
        <strain evidence="10">Feltiae Moldova</strain>
    </source>
</reference>
<name>A0A077NRX2_XENBV</name>
<keyword evidence="6 9" id="KW-0812">Transmembrane</keyword>
<evidence type="ECO:0000256" key="5">
    <source>
        <dbReference type="ARBA" id="ARBA00022519"/>
    </source>
</evidence>
<dbReference type="Proteomes" id="UP000028487">
    <property type="component" value="Unassembled WGS sequence"/>
</dbReference>
<organism evidence="10">
    <name type="scientific">Xenorhabdus bovienii str. feltiae Moldova</name>
    <dbReference type="NCBI Taxonomy" id="1398200"/>
    <lineage>
        <taxon>Bacteria</taxon>
        <taxon>Pseudomonadati</taxon>
        <taxon>Pseudomonadota</taxon>
        <taxon>Gammaproteobacteria</taxon>
        <taxon>Enterobacterales</taxon>
        <taxon>Morganellaceae</taxon>
        <taxon>Xenorhabdus</taxon>
    </lineage>
</organism>
<evidence type="ECO:0000256" key="4">
    <source>
        <dbReference type="ARBA" id="ARBA00022475"/>
    </source>
</evidence>
<evidence type="ECO:0000256" key="1">
    <source>
        <dbReference type="ARBA" id="ARBA00004429"/>
    </source>
</evidence>
<dbReference type="InterPro" id="IPR019598">
    <property type="entry name" value="Universal_stress_protein_B"/>
</dbReference>
<evidence type="ECO:0000256" key="9">
    <source>
        <dbReference type="SAM" id="Phobius"/>
    </source>
</evidence>
<evidence type="ECO:0000256" key="3">
    <source>
        <dbReference type="ARBA" id="ARBA00021128"/>
    </source>
</evidence>
<gene>
    <name evidence="10" type="primary">uspB</name>
    <name evidence="10" type="ORF">XBFM1_2050097</name>
</gene>
<dbReference type="RefSeq" id="WP_038193117.1">
    <property type="nucleotide sequence ID" value="NZ_CAWLWD010000174.1"/>
</dbReference>
<comment type="caution">
    <text evidence="10">The sequence shown here is derived from an EMBL/GenBank/DDBJ whole genome shotgun (WGS) entry which is preliminary data.</text>
</comment>
<evidence type="ECO:0000256" key="7">
    <source>
        <dbReference type="ARBA" id="ARBA00022989"/>
    </source>
</evidence>
<evidence type="ECO:0000256" key="8">
    <source>
        <dbReference type="ARBA" id="ARBA00023136"/>
    </source>
</evidence>
<comment type="subcellular location">
    <subcellularLocation>
        <location evidence="1">Cell inner membrane</location>
        <topology evidence="1">Multi-pass membrane protein</topology>
    </subcellularLocation>
</comment>
<comment type="similarity">
    <text evidence="2">Belongs to the universal stress protein B family.</text>
</comment>
<dbReference type="GO" id="GO:0005886">
    <property type="term" value="C:plasma membrane"/>
    <property type="evidence" value="ECO:0007669"/>
    <property type="project" value="UniProtKB-SubCell"/>
</dbReference>
<proteinExistence type="inferred from homology"/>
<accession>A0A077NRX2</accession>